<evidence type="ECO:0000313" key="1">
    <source>
        <dbReference type="EMBL" id="KAB1208033.1"/>
    </source>
</evidence>
<keyword evidence="2" id="KW-1185">Reference proteome</keyword>
<comment type="caution">
    <text evidence="1">The sequence shown here is derived from an EMBL/GenBank/DDBJ whole genome shotgun (WGS) entry which is preliminary data.</text>
</comment>
<accession>A0A6A1V5J2</accession>
<organism evidence="1 2">
    <name type="scientific">Morella rubra</name>
    <name type="common">Chinese bayberry</name>
    <dbReference type="NCBI Taxonomy" id="262757"/>
    <lineage>
        <taxon>Eukaryota</taxon>
        <taxon>Viridiplantae</taxon>
        <taxon>Streptophyta</taxon>
        <taxon>Embryophyta</taxon>
        <taxon>Tracheophyta</taxon>
        <taxon>Spermatophyta</taxon>
        <taxon>Magnoliopsida</taxon>
        <taxon>eudicotyledons</taxon>
        <taxon>Gunneridae</taxon>
        <taxon>Pentapetalae</taxon>
        <taxon>rosids</taxon>
        <taxon>fabids</taxon>
        <taxon>Fagales</taxon>
        <taxon>Myricaceae</taxon>
        <taxon>Morella</taxon>
    </lineage>
</organism>
<sequence length="69" mass="7907">MVQGPSAPEAIEPGDHPKCQPTRTVHAIFFIYSATCPTNFKRMKLLEESGLDWRRMVYFDQIPEPTPTK</sequence>
<dbReference type="Proteomes" id="UP000516437">
    <property type="component" value="Chromosome 7"/>
</dbReference>
<reference evidence="1 2" key="1">
    <citation type="journal article" date="2019" name="Plant Biotechnol. J.">
        <title>The red bayberry genome and genetic basis of sex determination.</title>
        <authorList>
            <person name="Jia H.M."/>
            <person name="Jia H.J."/>
            <person name="Cai Q.L."/>
            <person name="Wang Y."/>
            <person name="Zhao H.B."/>
            <person name="Yang W.F."/>
            <person name="Wang G.Y."/>
            <person name="Li Y.H."/>
            <person name="Zhan D.L."/>
            <person name="Shen Y.T."/>
            <person name="Niu Q.F."/>
            <person name="Chang L."/>
            <person name="Qiu J."/>
            <person name="Zhao L."/>
            <person name="Xie H.B."/>
            <person name="Fu W.Y."/>
            <person name="Jin J."/>
            <person name="Li X.W."/>
            <person name="Jiao Y."/>
            <person name="Zhou C.C."/>
            <person name="Tu T."/>
            <person name="Chai C.Y."/>
            <person name="Gao J.L."/>
            <person name="Fan L.J."/>
            <person name="van de Weg E."/>
            <person name="Wang J.Y."/>
            <person name="Gao Z.S."/>
        </authorList>
    </citation>
    <scope>NUCLEOTIDE SEQUENCE [LARGE SCALE GENOMIC DNA]</scope>
    <source>
        <tissue evidence="1">Leaves</tissue>
    </source>
</reference>
<dbReference type="AlphaFoldDB" id="A0A6A1V5J2"/>
<proteinExistence type="predicted"/>
<evidence type="ECO:0000313" key="2">
    <source>
        <dbReference type="Proteomes" id="UP000516437"/>
    </source>
</evidence>
<dbReference type="EMBL" id="RXIC02000025">
    <property type="protein sequence ID" value="KAB1208033.1"/>
    <property type="molecule type" value="Genomic_DNA"/>
</dbReference>
<name>A0A6A1V5J2_9ROSI</name>
<gene>
    <name evidence="1" type="ORF">CJ030_MR7G000817</name>
</gene>
<protein>
    <submittedName>
        <fullName evidence="1">Uncharacterized protein</fullName>
    </submittedName>
</protein>